<reference evidence="1" key="1">
    <citation type="submission" date="2019-11" db="EMBL/GenBank/DDBJ databases">
        <authorList>
            <person name="Feng L."/>
        </authorList>
    </citation>
    <scope>NUCLEOTIDE SEQUENCE</scope>
    <source>
        <strain evidence="1">CbolteaeLFYP116</strain>
    </source>
</reference>
<dbReference type="EMBL" id="CACRTF010000017">
    <property type="protein sequence ID" value="VYT50973.1"/>
    <property type="molecule type" value="Genomic_DNA"/>
</dbReference>
<dbReference type="GeneID" id="23113602"/>
<sequence>MSDIMVRFLNESYTFPEELKQYVIYCNEFEKINNRLQKELICTMKKKPYDQGGSDAMGDIESRLKEAMICEGKKVITMLSQNGIFDVTETDIINSNKGFIHYEETYKAMMDGAKQILIEHMQSYLSGFEDAQTSAYSQVTGAGISIWSNSILAHATLAAYEASTVKRQCAKADKDYEMAMEDLSRRTESEEERKYTELFATKVYPEIAASFGMYVSELMTYYLKKLQTHSMYDYSKVVSYDMKRSSELLNNILLVDDKKPVLIEAFKCCPYNPDIYAKVLEVGLCDIDTFKTAKEFYQDSVLIEVLEDYCKKSLHSDTISNAIKILADYKRCSEIDILYSLYSNELEIIKKNYSIAKVLTYNMKELDKWIRDNINQNMDTIINTSIDDVENKVTCFMDSFVNEKQFIKFADMNLLSIDDVRLTNSSEAEISKINLEIKRCIISSVLSYIEKARGLRKQCDAAYAVFNSEIKKRNEAIVEKYNELKSVGVFALSKKKELKAIIFDMESELSKYRVENEPKDLEKAYYRMYS</sequence>
<organism evidence="1">
    <name type="scientific">Enterocloster bolteae</name>
    <dbReference type="NCBI Taxonomy" id="208479"/>
    <lineage>
        <taxon>Bacteria</taxon>
        <taxon>Bacillati</taxon>
        <taxon>Bacillota</taxon>
        <taxon>Clostridia</taxon>
        <taxon>Lachnospirales</taxon>
        <taxon>Lachnospiraceae</taxon>
        <taxon>Enterocloster</taxon>
    </lineage>
</organism>
<accession>A0A6M5FZT6</accession>
<evidence type="ECO:0000313" key="1">
    <source>
        <dbReference type="EMBL" id="VYT50973.1"/>
    </source>
</evidence>
<name>A0A6M5FZT6_9FIRM</name>
<gene>
    <name evidence="1" type="ORF">CBLFYP116_04647</name>
</gene>
<proteinExistence type="predicted"/>
<dbReference type="AlphaFoldDB" id="A0A6M5FZT6"/>
<dbReference type="RefSeq" id="WP_002575722.1">
    <property type="nucleotide sequence ID" value="NZ_BAABZS010000001.1"/>
</dbReference>
<protein>
    <submittedName>
        <fullName evidence="1">Uncharacterized protein</fullName>
    </submittedName>
</protein>